<gene>
    <name evidence="1" type="ORF">SAMN05660443_0231</name>
</gene>
<dbReference type="EMBL" id="FOLH01000001">
    <property type="protein sequence ID" value="SFB80419.1"/>
    <property type="molecule type" value="Genomic_DNA"/>
</dbReference>
<evidence type="ECO:0000313" key="1">
    <source>
        <dbReference type="EMBL" id="SFB80419.1"/>
    </source>
</evidence>
<sequence length="154" mass="17286">MSSWVIGIDPDAVKSGIGIFKDGELVELKMWSFAELLFQMESLESRQGTVVVLEDVEAIRPTFKRGKTNQAAMQKISQNVGQVKQTARLIKEMAEYHGVKVVMQRPLTGWFKKAKEDAALFNKLTGWTGRSNADNRDGAMLALHYIRGQKQRAS</sequence>
<reference evidence="1 2" key="1">
    <citation type="submission" date="2016-10" db="EMBL/GenBank/DDBJ databases">
        <authorList>
            <person name="de Groot N.N."/>
        </authorList>
    </citation>
    <scope>NUCLEOTIDE SEQUENCE [LARGE SCALE GENOMIC DNA]</scope>
    <source>
        <strain evidence="1 2">DSM 18438</strain>
    </source>
</reference>
<proteinExistence type="predicted"/>
<keyword evidence="2" id="KW-1185">Reference proteome</keyword>
<protein>
    <submittedName>
        <fullName evidence="1">Uncharacterized protein</fullName>
    </submittedName>
</protein>
<accession>A0A1I1DZD1</accession>
<dbReference type="Proteomes" id="UP000199058">
    <property type="component" value="Unassembled WGS sequence"/>
</dbReference>
<dbReference type="STRING" id="1122252.SAMN05660443_0231"/>
<name>A0A1I1DZD1_9GAMM</name>
<dbReference type="AlphaFoldDB" id="A0A1I1DZD1"/>
<organism evidence="1 2">
    <name type="scientific">Marinospirillum celere</name>
    <dbReference type="NCBI Taxonomy" id="1122252"/>
    <lineage>
        <taxon>Bacteria</taxon>
        <taxon>Pseudomonadati</taxon>
        <taxon>Pseudomonadota</taxon>
        <taxon>Gammaproteobacteria</taxon>
        <taxon>Oceanospirillales</taxon>
        <taxon>Oceanospirillaceae</taxon>
        <taxon>Marinospirillum</taxon>
    </lineage>
</organism>
<dbReference type="OrthoDB" id="962841at2"/>
<evidence type="ECO:0000313" key="2">
    <source>
        <dbReference type="Proteomes" id="UP000199058"/>
    </source>
</evidence>
<dbReference type="RefSeq" id="WP_091957940.1">
    <property type="nucleotide sequence ID" value="NZ_FOLH01000001.1"/>
</dbReference>